<dbReference type="PANTHER" id="PTHR46889:SF4">
    <property type="entry name" value="TRANSPOSASE INSO FOR INSERTION SEQUENCE ELEMENT IS911B-RELATED"/>
    <property type="match status" value="1"/>
</dbReference>
<dbReference type="AlphaFoldDB" id="A0A269THG5"/>
<dbReference type="InterPro" id="IPR050900">
    <property type="entry name" value="Transposase_IS3/IS150/IS904"/>
</dbReference>
<accession>A0A269THG5</accession>
<organism evidence="2 3">
    <name type="scientific">Mycoplasmopsis agassizii</name>
    <dbReference type="NCBI Taxonomy" id="33922"/>
    <lineage>
        <taxon>Bacteria</taxon>
        <taxon>Bacillati</taxon>
        <taxon>Mycoplasmatota</taxon>
        <taxon>Mycoplasmoidales</taxon>
        <taxon>Metamycoplasmataceae</taxon>
        <taxon>Mycoplasmopsis</taxon>
    </lineage>
</organism>
<dbReference type="PANTHER" id="PTHR46889">
    <property type="entry name" value="TRANSPOSASE INSF FOR INSERTION SEQUENCE IS3B-RELATED"/>
    <property type="match status" value="1"/>
</dbReference>
<evidence type="ECO:0000259" key="1">
    <source>
        <dbReference type="PROSITE" id="PS50994"/>
    </source>
</evidence>
<sequence length="82" mass="9738">MSEFDIVYSDHGSVYSANKFKDFLEKNSIKQSMSAVGKSMNNHPIEYWFSVIKEELLRRINIDLPTVEELKTEIDKYILWYN</sequence>
<name>A0A269THG5_9BACT</name>
<dbReference type="Gene3D" id="3.30.420.10">
    <property type="entry name" value="Ribonuclease H-like superfamily/Ribonuclease H"/>
    <property type="match status" value="1"/>
</dbReference>
<dbReference type="Proteomes" id="UP000216943">
    <property type="component" value="Unassembled WGS sequence"/>
</dbReference>
<comment type="caution">
    <text evidence="2">The sequence shown here is derived from an EMBL/GenBank/DDBJ whole genome shotgun (WGS) entry which is preliminary data.</text>
</comment>
<evidence type="ECO:0000313" key="2">
    <source>
        <dbReference type="EMBL" id="PAK20874.1"/>
    </source>
</evidence>
<dbReference type="GO" id="GO:0015074">
    <property type="term" value="P:DNA integration"/>
    <property type="evidence" value="ECO:0007669"/>
    <property type="project" value="InterPro"/>
</dbReference>
<protein>
    <recommendedName>
        <fullName evidence="1">Integrase catalytic domain-containing protein</fullName>
    </recommendedName>
</protein>
<dbReference type="PROSITE" id="PS50994">
    <property type="entry name" value="INTEGRASE"/>
    <property type="match status" value="1"/>
</dbReference>
<proteinExistence type="predicted"/>
<reference evidence="3" key="1">
    <citation type="submission" date="2017-08" db="EMBL/GenBank/DDBJ databases">
        <authorList>
            <person name="Alvarez-Ponce D."/>
            <person name="Weitzman C.L."/>
            <person name="Tillett R.L."/>
            <person name="Sandmeier F.C."/>
            <person name="Tracy C.R."/>
        </authorList>
    </citation>
    <scope>NUCLEOTIDE SEQUENCE [LARGE SCALE GENOMIC DNA]</scope>
    <source>
        <strain evidence="3">723</strain>
    </source>
</reference>
<dbReference type="InterPro" id="IPR012337">
    <property type="entry name" value="RNaseH-like_sf"/>
</dbReference>
<gene>
    <name evidence="2" type="ORF">CJJ23_04930</name>
</gene>
<dbReference type="EMBL" id="NQNY01000031">
    <property type="protein sequence ID" value="PAK20874.1"/>
    <property type="molecule type" value="Genomic_DNA"/>
</dbReference>
<dbReference type="GO" id="GO:0003676">
    <property type="term" value="F:nucleic acid binding"/>
    <property type="evidence" value="ECO:0007669"/>
    <property type="project" value="InterPro"/>
</dbReference>
<dbReference type="InterPro" id="IPR036397">
    <property type="entry name" value="RNaseH_sf"/>
</dbReference>
<feature type="non-terminal residue" evidence="2">
    <location>
        <position position="82"/>
    </location>
</feature>
<feature type="domain" description="Integrase catalytic" evidence="1">
    <location>
        <begin position="1"/>
        <end position="82"/>
    </location>
</feature>
<evidence type="ECO:0000313" key="3">
    <source>
        <dbReference type="Proteomes" id="UP000216943"/>
    </source>
</evidence>
<dbReference type="InterPro" id="IPR001584">
    <property type="entry name" value="Integrase_cat-core"/>
</dbReference>
<dbReference type="SUPFAM" id="SSF53098">
    <property type="entry name" value="Ribonuclease H-like"/>
    <property type="match status" value="1"/>
</dbReference>